<feature type="transmembrane region" description="Helical" evidence="10">
    <location>
        <begin position="312"/>
        <end position="333"/>
    </location>
</feature>
<dbReference type="CDD" id="cd00082">
    <property type="entry name" value="HisKA"/>
    <property type="match status" value="1"/>
</dbReference>
<keyword evidence="10" id="KW-0472">Membrane</keyword>
<keyword evidence="10" id="KW-0812">Transmembrane</keyword>
<keyword evidence="3 9" id="KW-0597">Phosphoprotein</keyword>
<evidence type="ECO:0000256" key="1">
    <source>
        <dbReference type="ARBA" id="ARBA00000085"/>
    </source>
</evidence>
<organism evidence="13 14">
    <name type="scientific">Cohnella cellulosilytica</name>
    <dbReference type="NCBI Taxonomy" id="986710"/>
    <lineage>
        <taxon>Bacteria</taxon>
        <taxon>Bacillati</taxon>
        <taxon>Bacillota</taxon>
        <taxon>Bacilli</taxon>
        <taxon>Bacillales</taxon>
        <taxon>Paenibacillaceae</taxon>
        <taxon>Cohnella</taxon>
    </lineage>
</organism>
<dbReference type="InterPro" id="IPR010559">
    <property type="entry name" value="Sig_transdc_His_kin_internal"/>
</dbReference>
<keyword evidence="5" id="KW-0547">Nucleotide-binding</keyword>
<feature type="transmembrane region" description="Helical" evidence="10">
    <location>
        <begin position="340"/>
        <end position="361"/>
    </location>
</feature>
<dbReference type="InterPro" id="IPR011623">
    <property type="entry name" value="7TMR_DISM_rcpt_extracell_dom1"/>
</dbReference>
<dbReference type="PROSITE" id="PS50110">
    <property type="entry name" value="RESPONSE_REGULATORY"/>
    <property type="match status" value="1"/>
</dbReference>
<evidence type="ECO:0000256" key="6">
    <source>
        <dbReference type="ARBA" id="ARBA00022777"/>
    </source>
</evidence>
<evidence type="ECO:0000256" key="4">
    <source>
        <dbReference type="ARBA" id="ARBA00022679"/>
    </source>
</evidence>
<evidence type="ECO:0000256" key="3">
    <source>
        <dbReference type="ARBA" id="ARBA00022553"/>
    </source>
</evidence>
<feature type="transmembrane region" description="Helical" evidence="10">
    <location>
        <begin position="188"/>
        <end position="210"/>
    </location>
</feature>
<evidence type="ECO:0000256" key="7">
    <source>
        <dbReference type="ARBA" id="ARBA00022840"/>
    </source>
</evidence>
<evidence type="ECO:0000256" key="9">
    <source>
        <dbReference type="PROSITE-ProRule" id="PRU00169"/>
    </source>
</evidence>
<dbReference type="InterPro" id="IPR001789">
    <property type="entry name" value="Sig_transdc_resp-reg_receiver"/>
</dbReference>
<feature type="domain" description="Histidine kinase" evidence="11">
    <location>
        <begin position="420"/>
        <end position="638"/>
    </location>
</feature>
<dbReference type="SMART" id="SM00448">
    <property type="entry name" value="REC"/>
    <property type="match status" value="1"/>
</dbReference>
<dbReference type="Proteomes" id="UP001596378">
    <property type="component" value="Unassembled WGS sequence"/>
</dbReference>
<evidence type="ECO:0000259" key="12">
    <source>
        <dbReference type="PROSITE" id="PS50110"/>
    </source>
</evidence>
<dbReference type="InterPro" id="IPR036097">
    <property type="entry name" value="HisK_dim/P_sf"/>
</dbReference>
<accession>A0ABW2FM72</accession>
<dbReference type="SMART" id="SM00387">
    <property type="entry name" value="HATPase_c"/>
    <property type="match status" value="2"/>
</dbReference>
<dbReference type="Pfam" id="PF00072">
    <property type="entry name" value="Response_reg"/>
    <property type="match status" value="1"/>
</dbReference>
<reference evidence="14" key="1">
    <citation type="journal article" date="2019" name="Int. J. Syst. Evol. Microbiol.">
        <title>The Global Catalogue of Microorganisms (GCM) 10K type strain sequencing project: providing services to taxonomists for standard genome sequencing and annotation.</title>
        <authorList>
            <consortium name="The Broad Institute Genomics Platform"/>
            <consortium name="The Broad Institute Genome Sequencing Center for Infectious Disease"/>
            <person name="Wu L."/>
            <person name="Ma J."/>
        </authorList>
    </citation>
    <scope>NUCLEOTIDE SEQUENCE [LARGE SCALE GENOMIC DNA]</scope>
    <source>
        <strain evidence="14">KCTC 12907</strain>
    </source>
</reference>
<evidence type="ECO:0000256" key="5">
    <source>
        <dbReference type="ARBA" id="ARBA00022741"/>
    </source>
</evidence>
<comment type="catalytic activity">
    <reaction evidence="1">
        <text>ATP + protein L-histidine = ADP + protein N-phospho-L-histidine.</text>
        <dbReference type="EC" id="2.7.13.3"/>
    </reaction>
</comment>
<dbReference type="SUPFAM" id="SSF55874">
    <property type="entry name" value="ATPase domain of HSP90 chaperone/DNA topoisomerase II/histidine kinase"/>
    <property type="match status" value="2"/>
</dbReference>
<dbReference type="InterPro" id="IPR005467">
    <property type="entry name" value="His_kinase_dom"/>
</dbReference>
<dbReference type="InterPro" id="IPR011006">
    <property type="entry name" value="CheY-like_superfamily"/>
</dbReference>
<dbReference type="RefSeq" id="WP_378050156.1">
    <property type="nucleotide sequence ID" value="NZ_JBHMDN010000024.1"/>
</dbReference>
<feature type="transmembrane region" description="Helical" evidence="10">
    <location>
        <begin position="217"/>
        <end position="234"/>
    </location>
</feature>
<gene>
    <name evidence="13" type="ORF">ACFQMJ_31585</name>
</gene>
<dbReference type="Pfam" id="PF02518">
    <property type="entry name" value="HATPase_c"/>
    <property type="match status" value="2"/>
</dbReference>
<evidence type="ECO:0000256" key="10">
    <source>
        <dbReference type="SAM" id="Phobius"/>
    </source>
</evidence>
<keyword evidence="14" id="KW-1185">Reference proteome</keyword>
<evidence type="ECO:0000313" key="14">
    <source>
        <dbReference type="Proteomes" id="UP001596378"/>
    </source>
</evidence>
<dbReference type="Gene3D" id="3.40.50.2300">
    <property type="match status" value="1"/>
</dbReference>
<dbReference type="Pfam" id="PF06580">
    <property type="entry name" value="His_kinase"/>
    <property type="match status" value="1"/>
</dbReference>
<dbReference type="CDD" id="cd16922">
    <property type="entry name" value="HATPase_EvgS-ArcB-TorS-like"/>
    <property type="match status" value="1"/>
</dbReference>
<evidence type="ECO:0000256" key="8">
    <source>
        <dbReference type="ARBA" id="ARBA00023012"/>
    </source>
</evidence>
<keyword evidence="7 13" id="KW-0067">ATP-binding</keyword>
<dbReference type="PROSITE" id="PS50109">
    <property type="entry name" value="HIS_KIN"/>
    <property type="match status" value="2"/>
</dbReference>
<dbReference type="Pfam" id="PF00512">
    <property type="entry name" value="HisKA"/>
    <property type="match status" value="1"/>
</dbReference>
<keyword evidence="8" id="KW-0902">Two-component regulatory system</keyword>
<keyword evidence="6" id="KW-0418">Kinase</keyword>
<dbReference type="Gene3D" id="1.10.287.130">
    <property type="match status" value="1"/>
</dbReference>
<feature type="domain" description="Response regulatory" evidence="12">
    <location>
        <begin position="679"/>
        <end position="796"/>
    </location>
</feature>
<dbReference type="InterPro" id="IPR003594">
    <property type="entry name" value="HATPase_dom"/>
</dbReference>
<feature type="modified residue" description="4-aspartylphosphate" evidence="9">
    <location>
        <position position="729"/>
    </location>
</feature>
<sequence>MVVLKPAQRSSLPLAEQGVMDLTQWDFQRDGTIKLVGEWDFYWHRLLTSEDFAEPGSLKPSGYADMPNVWNPYRIDGKRLPGYGYATYRLKLRMDSIPSTLALKIPIITTAYRVIVDGQTVAAGGQVAESRERAIADYAPQTVVIYPAAREFDIIVQISNYLYPQGGMWYGMELGTAERVAASDRSEFALKMIVLGSTFILGLYHLVIFILRRSNRAPLYFGLICLLVAIRLLPVKDGFGTLGFPEPDIRLILFFEHMTYYAGITCATLFRRELYPDEFSKKAVRPFVWIGCGFILAAVVFPAEIYTRWSNLFYSFAFLSIAYHTWGLLAAIWRKRDGAWLHTIGSLVAGAAIIHDTLFLQSPHQYQGLGQPIVPYGLMFMMFFEAIGLARRFSNAFRTIETMSDKLITLNRQKDEFLANTSHELKTPLHGILNLSQSVLENGTTNLGDVQRDNLGTVVSVTQRLSSLINDILDFYKLKNSDILLYRRSVEVQGAMTASLEVLRHYIGNKPIRLELRLPDGLPQVFADENRLLQILYNLIGNAIKFTERGEIIVSARTEGEHLRISVSDTGIGIAQDKLDTIFQSFEQIGTSVAQEYGGTGLGLSITKRLVELHGGTIAVTSEAGKGSTFSFTMPIGKERAENASERWNGAAPTEELGITEREIAATEEQRPSADSQYTILAVDDDPVNLQVIIGALSIEPYEVLVARNGEKALALLERHPQIDLVILDVMMPGLSGYETCRRIRRRFSLSELPVLLATVKNEPQDMLNGFDAGANDFLSKPFHTYELRARARTLLDMKRSAEEAIVSEVAFLQAQIKPHFLYNALNTIVSLSLDEPRTAYNLLIKLSRYLRSSFDFKNKEKLVPLGKELELTEAYLFIEKARFGDRLHVIYEVDESTDCMLLPLMLQPIVENAVRHGVMKRKKGGTVRITVRSEEGNAILTVEDDGKGMPQSLRDTLLMEKGLGGIGLRNIHHRMMRMYGHGLEIESELEKGTKVTIRVPVNR</sequence>
<dbReference type="Gene3D" id="3.30.565.10">
    <property type="entry name" value="Histidine kinase-like ATPase, C-terminal domain"/>
    <property type="match status" value="2"/>
</dbReference>
<keyword evidence="4" id="KW-0808">Transferase</keyword>
<evidence type="ECO:0000256" key="2">
    <source>
        <dbReference type="ARBA" id="ARBA00012438"/>
    </source>
</evidence>
<dbReference type="EC" id="2.7.13.3" evidence="2"/>
<dbReference type="SMART" id="SM00388">
    <property type="entry name" value="HisKA"/>
    <property type="match status" value="1"/>
</dbReference>
<feature type="transmembrane region" description="Helical" evidence="10">
    <location>
        <begin position="373"/>
        <end position="390"/>
    </location>
</feature>
<feature type="domain" description="Histidine kinase" evidence="11">
    <location>
        <begin position="903"/>
        <end position="1004"/>
    </location>
</feature>
<dbReference type="PANTHER" id="PTHR43047">
    <property type="entry name" value="TWO-COMPONENT HISTIDINE PROTEIN KINASE"/>
    <property type="match status" value="1"/>
</dbReference>
<name>A0ABW2FM72_9BACL</name>
<dbReference type="InterPro" id="IPR004358">
    <property type="entry name" value="Sig_transdc_His_kin-like_C"/>
</dbReference>
<dbReference type="PRINTS" id="PR00344">
    <property type="entry name" value="BCTRLSENSOR"/>
</dbReference>
<dbReference type="EMBL" id="JBHTAI010000029">
    <property type="protein sequence ID" value="MFC7153104.1"/>
    <property type="molecule type" value="Genomic_DNA"/>
</dbReference>
<dbReference type="GO" id="GO:0005524">
    <property type="term" value="F:ATP binding"/>
    <property type="evidence" value="ECO:0007669"/>
    <property type="project" value="UniProtKB-KW"/>
</dbReference>
<proteinExistence type="predicted"/>
<feature type="transmembrane region" description="Helical" evidence="10">
    <location>
        <begin position="283"/>
        <end position="306"/>
    </location>
</feature>
<dbReference type="PANTHER" id="PTHR43047:SF72">
    <property type="entry name" value="OSMOSENSING HISTIDINE PROTEIN KINASE SLN1"/>
    <property type="match status" value="1"/>
</dbReference>
<evidence type="ECO:0000313" key="13">
    <source>
        <dbReference type="EMBL" id="MFC7153104.1"/>
    </source>
</evidence>
<dbReference type="SUPFAM" id="SSF47384">
    <property type="entry name" value="Homodimeric domain of signal transducing histidine kinase"/>
    <property type="match status" value="1"/>
</dbReference>
<dbReference type="Pfam" id="PF07695">
    <property type="entry name" value="7TMR-DISM_7TM"/>
    <property type="match status" value="1"/>
</dbReference>
<dbReference type="InterPro" id="IPR036890">
    <property type="entry name" value="HATPase_C_sf"/>
</dbReference>
<evidence type="ECO:0000259" key="11">
    <source>
        <dbReference type="PROSITE" id="PS50109"/>
    </source>
</evidence>
<comment type="caution">
    <text evidence="13">The sequence shown here is derived from an EMBL/GenBank/DDBJ whole genome shotgun (WGS) entry which is preliminary data.</text>
</comment>
<dbReference type="InterPro" id="IPR003661">
    <property type="entry name" value="HisK_dim/P_dom"/>
</dbReference>
<dbReference type="SUPFAM" id="SSF52172">
    <property type="entry name" value="CheY-like"/>
    <property type="match status" value="1"/>
</dbReference>
<protein>
    <recommendedName>
        <fullName evidence="2">histidine kinase</fullName>
        <ecNumber evidence="2">2.7.13.3</ecNumber>
    </recommendedName>
</protein>
<keyword evidence="10" id="KW-1133">Transmembrane helix</keyword>